<dbReference type="Gene3D" id="2.30.110.10">
    <property type="entry name" value="Electron Transport, Fmn-binding Protein, Chain A"/>
    <property type="match status" value="1"/>
</dbReference>
<dbReference type="InterPro" id="IPR012349">
    <property type="entry name" value="Split_barrel_FMN-bd"/>
</dbReference>
<dbReference type="SMART" id="SM00903">
    <property type="entry name" value="Flavin_Reduct"/>
    <property type="match status" value="1"/>
</dbReference>
<dbReference type="InterPro" id="IPR002563">
    <property type="entry name" value="Flavin_Rdtase-like_dom"/>
</dbReference>
<comment type="similarity">
    <text evidence="1">Belongs to the non-flavoprotein flavin reductase family.</text>
</comment>
<keyword evidence="2 4" id="KW-0560">Oxidoreductase</keyword>
<proteinExistence type="inferred from homology"/>
<dbReference type="Proteomes" id="UP001330812">
    <property type="component" value="Chromosome"/>
</dbReference>
<evidence type="ECO:0000256" key="2">
    <source>
        <dbReference type="ARBA" id="ARBA00023002"/>
    </source>
</evidence>
<sequence>MVDEAAFRELMGAVCAPVTVITTTTAEGRPHGTTVSSFASLSLRPPMVSFALDTGSALLAHVRRSRRVGVNVLAHGQDAVAMAFAGRGEDKFAGLRWHEADGLPRLDGAGGWLAATVLDLVPGGDHVLVLAEVVASEVGAAAPLVYARRTFGTHSRLAREAGLCT</sequence>
<reference evidence="4 5" key="1">
    <citation type="journal article" date="2015" name="Int. J. Syst. Evol. Microbiol.">
        <title>Amycolatopsis rhabdoformis sp. nov., an actinomycete isolated from a tropical forest soil.</title>
        <authorList>
            <person name="Souza W.R."/>
            <person name="Silva R.E."/>
            <person name="Goodfellow M."/>
            <person name="Busarakam K."/>
            <person name="Figueiro F.S."/>
            <person name="Ferreira D."/>
            <person name="Rodrigues-Filho E."/>
            <person name="Moraes L.A.B."/>
            <person name="Zucchi T.D."/>
        </authorList>
    </citation>
    <scope>NUCLEOTIDE SEQUENCE [LARGE SCALE GENOMIC DNA]</scope>
    <source>
        <strain evidence="4 5">NCIMB 14900</strain>
    </source>
</reference>
<accession>A0ABZ1IKI5</accession>
<dbReference type="InterPro" id="IPR050268">
    <property type="entry name" value="NADH-dep_flavin_reductase"/>
</dbReference>
<name>A0ABZ1IKI5_9PSEU</name>
<dbReference type="PANTHER" id="PTHR30466:SF11">
    <property type="entry name" value="FLAVIN-DEPENDENT MONOOXYGENASE, REDUCTASE SUBUNIT HSAB"/>
    <property type="match status" value="1"/>
</dbReference>
<dbReference type="GO" id="GO:0016491">
    <property type="term" value="F:oxidoreductase activity"/>
    <property type="evidence" value="ECO:0007669"/>
    <property type="project" value="UniProtKB-KW"/>
</dbReference>
<dbReference type="EC" id="1.-.-.-" evidence="4"/>
<keyword evidence="5" id="KW-1185">Reference proteome</keyword>
<evidence type="ECO:0000313" key="5">
    <source>
        <dbReference type="Proteomes" id="UP001330812"/>
    </source>
</evidence>
<feature type="domain" description="Flavin reductase like" evidence="3">
    <location>
        <begin position="11"/>
        <end position="153"/>
    </location>
</feature>
<gene>
    <name evidence="4" type="ORF">VSH64_22020</name>
</gene>
<dbReference type="EMBL" id="CP142149">
    <property type="protein sequence ID" value="WSE34723.1"/>
    <property type="molecule type" value="Genomic_DNA"/>
</dbReference>
<protein>
    <submittedName>
        <fullName evidence="4">Flavin reductase family protein</fullName>
        <ecNumber evidence="4">1.-.-.-</ecNumber>
    </submittedName>
</protein>
<evidence type="ECO:0000256" key="1">
    <source>
        <dbReference type="ARBA" id="ARBA00008898"/>
    </source>
</evidence>
<evidence type="ECO:0000259" key="3">
    <source>
        <dbReference type="SMART" id="SM00903"/>
    </source>
</evidence>
<dbReference type="SUPFAM" id="SSF50475">
    <property type="entry name" value="FMN-binding split barrel"/>
    <property type="match status" value="1"/>
</dbReference>
<dbReference type="RefSeq" id="WP_326837531.1">
    <property type="nucleotide sequence ID" value="NZ_CP142149.1"/>
</dbReference>
<organism evidence="4 5">
    <name type="scientific">Amycolatopsis rhabdoformis</name>
    <dbReference type="NCBI Taxonomy" id="1448059"/>
    <lineage>
        <taxon>Bacteria</taxon>
        <taxon>Bacillati</taxon>
        <taxon>Actinomycetota</taxon>
        <taxon>Actinomycetes</taxon>
        <taxon>Pseudonocardiales</taxon>
        <taxon>Pseudonocardiaceae</taxon>
        <taxon>Amycolatopsis</taxon>
    </lineage>
</organism>
<dbReference type="PANTHER" id="PTHR30466">
    <property type="entry name" value="FLAVIN REDUCTASE"/>
    <property type="match status" value="1"/>
</dbReference>
<evidence type="ECO:0000313" key="4">
    <source>
        <dbReference type="EMBL" id="WSE34723.1"/>
    </source>
</evidence>
<dbReference type="Pfam" id="PF01613">
    <property type="entry name" value="Flavin_Reduct"/>
    <property type="match status" value="1"/>
</dbReference>